<keyword evidence="5" id="KW-1185">Reference proteome</keyword>
<dbReference type="SUPFAM" id="SSF52833">
    <property type="entry name" value="Thioredoxin-like"/>
    <property type="match status" value="1"/>
</dbReference>
<dbReference type="Gene3D" id="3.40.30.10">
    <property type="entry name" value="Glutaredoxin"/>
    <property type="match status" value="1"/>
</dbReference>
<evidence type="ECO:0000256" key="1">
    <source>
        <dbReference type="ARBA" id="ARBA00010996"/>
    </source>
</evidence>
<evidence type="ECO:0000259" key="3">
    <source>
        <dbReference type="PROSITE" id="PS51352"/>
    </source>
</evidence>
<evidence type="ECO:0000313" key="4">
    <source>
        <dbReference type="EMBL" id="MCI4684747.1"/>
    </source>
</evidence>
<dbReference type="InterPro" id="IPR003782">
    <property type="entry name" value="SCO1/SenC"/>
</dbReference>
<dbReference type="InterPro" id="IPR036249">
    <property type="entry name" value="Thioredoxin-like_sf"/>
</dbReference>
<gene>
    <name evidence="4" type="ORF">K2U94_18575</name>
</gene>
<keyword evidence="2" id="KW-0186">Copper</keyword>
<dbReference type="PANTHER" id="PTHR12151:SF25">
    <property type="entry name" value="LINALOOL DEHYDRATASE_ISOMERASE DOMAIN-CONTAINING PROTEIN"/>
    <property type="match status" value="1"/>
</dbReference>
<dbReference type="PROSITE" id="PS51352">
    <property type="entry name" value="THIOREDOXIN_2"/>
    <property type="match status" value="1"/>
</dbReference>
<feature type="domain" description="Thioredoxin" evidence="3">
    <location>
        <begin position="45"/>
        <end position="204"/>
    </location>
</feature>
<reference evidence="4" key="1">
    <citation type="journal article" date="2022" name="ISME J.">
        <title>Identification of active gaseous-alkane degraders at natural gas seeps.</title>
        <authorList>
            <person name="Farhan Ul Haque M."/>
            <person name="Hernandez M."/>
            <person name="Crombie A.T."/>
            <person name="Murrell J.C."/>
        </authorList>
    </citation>
    <scope>NUCLEOTIDE SEQUENCE</scope>
    <source>
        <strain evidence="4">PC2</strain>
    </source>
</reference>
<sequence>MASSTNKAQPKTPRALLALLAVFAAALALSAVGLGMLARERASAPAPSAIGGPFALKTGDGKTITDRDLLGEPFLVFFGYTHCPDVCPTTLAQISQVLNDLGPDNKLKVLFITVDPERDTPRLMQQYAGSFGPNVIGLSGDRAAIDKVMKEYRVYARKVPEKGGEYSMDHSAIIYLMGRDGKFLHAFNVQRPPEQAAAELRPLL</sequence>
<dbReference type="InterPro" id="IPR013766">
    <property type="entry name" value="Thioredoxin_domain"/>
</dbReference>
<dbReference type="Pfam" id="PF02630">
    <property type="entry name" value="SCO1-SenC"/>
    <property type="match status" value="1"/>
</dbReference>
<evidence type="ECO:0000313" key="5">
    <source>
        <dbReference type="Proteomes" id="UP001139104"/>
    </source>
</evidence>
<dbReference type="CDD" id="cd02968">
    <property type="entry name" value="SCO"/>
    <property type="match status" value="1"/>
</dbReference>
<proteinExistence type="inferred from homology"/>
<protein>
    <submittedName>
        <fullName evidence="4">SCO family protein</fullName>
    </submittedName>
</protein>
<evidence type="ECO:0000256" key="2">
    <source>
        <dbReference type="ARBA" id="ARBA00023008"/>
    </source>
</evidence>
<comment type="caution">
    <text evidence="4">The sequence shown here is derived from an EMBL/GenBank/DDBJ whole genome shotgun (WGS) entry which is preliminary data.</text>
</comment>
<name>A0ABS9ZAZ9_9HYPH</name>
<organism evidence="4 5">
    <name type="scientific">Candidatus Rhodoblastus alkanivorans</name>
    <dbReference type="NCBI Taxonomy" id="2954117"/>
    <lineage>
        <taxon>Bacteria</taxon>
        <taxon>Pseudomonadati</taxon>
        <taxon>Pseudomonadota</taxon>
        <taxon>Alphaproteobacteria</taxon>
        <taxon>Hyphomicrobiales</taxon>
        <taxon>Rhodoblastaceae</taxon>
        <taxon>Rhodoblastus</taxon>
    </lineage>
</organism>
<dbReference type="PANTHER" id="PTHR12151">
    <property type="entry name" value="ELECTRON TRANSPORT PROTIN SCO1/SENC FAMILY MEMBER"/>
    <property type="match status" value="1"/>
</dbReference>
<accession>A0ABS9ZAZ9</accession>
<dbReference type="EMBL" id="JAIVFP010000001">
    <property type="protein sequence ID" value="MCI4684747.1"/>
    <property type="molecule type" value="Genomic_DNA"/>
</dbReference>
<comment type="similarity">
    <text evidence="1">Belongs to the SCO1/2 family.</text>
</comment>
<dbReference type="Proteomes" id="UP001139104">
    <property type="component" value="Unassembled WGS sequence"/>
</dbReference>
<dbReference type="RefSeq" id="WP_243068629.1">
    <property type="nucleotide sequence ID" value="NZ_JAIVFK010000005.1"/>
</dbReference>